<dbReference type="Gene3D" id="3.90.1150.200">
    <property type="match status" value="1"/>
</dbReference>
<organism evidence="2 3">
    <name type="scientific">Psychroserpens algicola</name>
    <dbReference type="NCBI Taxonomy" id="1719034"/>
    <lineage>
        <taxon>Bacteria</taxon>
        <taxon>Pseudomonadati</taxon>
        <taxon>Bacteroidota</taxon>
        <taxon>Flavobacteriia</taxon>
        <taxon>Flavobacteriales</taxon>
        <taxon>Flavobacteriaceae</taxon>
        <taxon>Psychroserpens</taxon>
    </lineage>
</organism>
<evidence type="ECO:0000313" key="2">
    <source>
        <dbReference type="EMBL" id="MCK8481662.1"/>
    </source>
</evidence>
<dbReference type="RefSeq" id="WP_248413516.1">
    <property type="nucleotide sequence ID" value="NZ_JALPQF010000014.1"/>
</dbReference>
<accession>A0ABT0HBT1</accession>
<dbReference type="InterPro" id="IPR014922">
    <property type="entry name" value="YdhG-like"/>
</dbReference>
<dbReference type="Gene3D" id="3.40.5.90">
    <property type="entry name" value="CDGSH iron-sulfur domain, mitoNEET-type"/>
    <property type="match status" value="1"/>
</dbReference>
<dbReference type="Pfam" id="PF08818">
    <property type="entry name" value="DUF1801"/>
    <property type="match status" value="1"/>
</dbReference>
<evidence type="ECO:0000313" key="3">
    <source>
        <dbReference type="Proteomes" id="UP001203687"/>
    </source>
</evidence>
<evidence type="ECO:0000259" key="1">
    <source>
        <dbReference type="Pfam" id="PF08818"/>
    </source>
</evidence>
<dbReference type="InterPro" id="IPR016786">
    <property type="entry name" value="YdeI_bac"/>
</dbReference>
<proteinExistence type="predicted"/>
<gene>
    <name evidence="2" type="ORF">MUY34_13605</name>
</gene>
<comment type="caution">
    <text evidence="2">The sequence shown here is derived from an EMBL/GenBank/DDBJ whole genome shotgun (WGS) entry which is preliminary data.</text>
</comment>
<protein>
    <submittedName>
        <fullName evidence="2">DUF1801 domain-containing protein</fullName>
    </submittedName>
</protein>
<dbReference type="EMBL" id="JALPQF010000014">
    <property type="protein sequence ID" value="MCK8481662.1"/>
    <property type="molecule type" value="Genomic_DNA"/>
</dbReference>
<reference evidence="2" key="1">
    <citation type="submission" date="2022-04" db="EMBL/GenBank/DDBJ databases">
        <authorList>
            <person name="Ren T."/>
        </authorList>
    </citation>
    <scope>NUCLEOTIDE SEQUENCE</scope>
    <source>
        <strain evidence="2">F63249</strain>
    </source>
</reference>
<keyword evidence="3" id="KW-1185">Reference proteome</keyword>
<name>A0ABT0HBT1_9FLAO</name>
<sequence length="215" mass="24733">MNATIDNYLDNLKQWQKELTILRQMIAGCGLTEEFKWMHPCYTYDKKNIVLIHGFKNYCAILFHKGALLKDTNKILIQQTEHTQSARQIRFTNTSEILQLEPVIKAYIYEAVEIEKAGLSVNKKPISDYDIPDELTNLFSKNPEVKTAFYSLTKGRQKGYLLHFSKPKQAKTRISRIEKNIKRILDGKGLNDCICGLSKRMPNCDGSHKLIKHGA</sequence>
<dbReference type="PIRSF" id="PIRSF021308">
    <property type="entry name" value="UCP021308"/>
    <property type="match status" value="1"/>
</dbReference>
<dbReference type="SUPFAM" id="SSF159888">
    <property type="entry name" value="YdhG-like"/>
    <property type="match status" value="1"/>
</dbReference>
<dbReference type="InterPro" id="IPR042216">
    <property type="entry name" value="MitoNEET_CISD"/>
</dbReference>
<dbReference type="Proteomes" id="UP001203687">
    <property type="component" value="Unassembled WGS sequence"/>
</dbReference>
<feature type="domain" description="YdhG-like" evidence="1">
    <location>
        <begin position="15"/>
        <end position="112"/>
    </location>
</feature>
<dbReference type="Pfam" id="PF13376">
    <property type="entry name" value="OmdA"/>
    <property type="match status" value="1"/>
</dbReference>